<protein>
    <submittedName>
        <fullName evidence="13">Putative disease resistance protein RGA1</fullName>
    </submittedName>
</protein>
<evidence type="ECO:0000313" key="13">
    <source>
        <dbReference type="EnsemblPlants" id="EMT02254"/>
    </source>
</evidence>
<keyword evidence="4" id="KW-0547">Nucleotide-binding</keyword>
<feature type="domain" description="Disease resistance R13L4/SHOC-2-like LRR" evidence="11">
    <location>
        <begin position="605"/>
        <end position="762"/>
    </location>
</feature>
<evidence type="ECO:0000256" key="1">
    <source>
        <dbReference type="ARBA" id="ARBA00008894"/>
    </source>
</evidence>
<dbReference type="Pfam" id="PF18052">
    <property type="entry name" value="Rx_N"/>
    <property type="match status" value="1"/>
</dbReference>
<keyword evidence="3" id="KW-0677">Repeat</keyword>
<dbReference type="PANTHER" id="PTHR36766">
    <property type="entry name" value="PLANT BROAD-SPECTRUM MILDEW RESISTANCE PROTEIN RPW8"/>
    <property type="match status" value="1"/>
</dbReference>
<evidence type="ECO:0000256" key="2">
    <source>
        <dbReference type="ARBA" id="ARBA00022614"/>
    </source>
</evidence>
<evidence type="ECO:0000256" key="7">
    <source>
        <dbReference type="ARBA" id="ARBA00023054"/>
    </source>
</evidence>
<dbReference type="InterPro" id="IPR058922">
    <property type="entry name" value="WHD_DRP"/>
</dbReference>
<evidence type="ECO:0000259" key="11">
    <source>
        <dbReference type="Pfam" id="PF23598"/>
    </source>
</evidence>
<dbReference type="AlphaFoldDB" id="R7VZY4"/>
<keyword evidence="7" id="KW-0175">Coiled coil</keyword>
<dbReference type="PANTHER" id="PTHR36766:SF73">
    <property type="entry name" value="NB-ARC DOMAIN-CONTAINING PROTEIN"/>
    <property type="match status" value="1"/>
</dbReference>
<dbReference type="EnsemblPlants" id="EMT02254">
    <property type="protein sequence ID" value="EMT02254"/>
    <property type="gene ID" value="F775_25543"/>
</dbReference>
<evidence type="ECO:0000256" key="6">
    <source>
        <dbReference type="ARBA" id="ARBA00022840"/>
    </source>
</evidence>
<feature type="domain" description="Disease resistance N-terminal" evidence="9">
    <location>
        <begin position="36"/>
        <end position="109"/>
    </location>
</feature>
<evidence type="ECO:0000256" key="3">
    <source>
        <dbReference type="ARBA" id="ARBA00022737"/>
    </source>
</evidence>
<dbReference type="Gene3D" id="3.40.50.300">
    <property type="entry name" value="P-loop containing nucleotide triphosphate hydrolases"/>
    <property type="match status" value="1"/>
</dbReference>
<dbReference type="Gene3D" id="3.80.10.10">
    <property type="entry name" value="Ribonuclease Inhibitor"/>
    <property type="match status" value="3"/>
</dbReference>
<accession>R7VZY4</accession>
<keyword evidence="6" id="KW-0067">ATP-binding</keyword>
<dbReference type="PRINTS" id="PR00364">
    <property type="entry name" value="DISEASERSIST"/>
</dbReference>
<evidence type="ECO:0000259" key="9">
    <source>
        <dbReference type="Pfam" id="PF18052"/>
    </source>
</evidence>
<reference evidence="13" key="1">
    <citation type="submission" date="2015-06" db="UniProtKB">
        <authorList>
            <consortium name="EnsemblPlants"/>
        </authorList>
    </citation>
    <scope>IDENTIFICATION</scope>
</reference>
<dbReference type="InterPro" id="IPR041118">
    <property type="entry name" value="Rx_N"/>
</dbReference>
<dbReference type="Pfam" id="PF25019">
    <property type="entry name" value="LRR_R13L1-DRL21"/>
    <property type="match status" value="1"/>
</dbReference>
<dbReference type="SUPFAM" id="SSF52058">
    <property type="entry name" value="L domain-like"/>
    <property type="match status" value="1"/>
</dbReference>
<dbReference type="GO" id="GO:0051707">
    <property type="term" value="P:response to other organism"/>
    <property type="evidence" value="ECO:0007669"/>
    <property type="project" value="UniProtKB-ARBA"/>
</dbReference>
<evidence type="ECO:0000259" key="12">
    <source>
        <dbReference type="Pfam" id="PF25019"/>
    </source>
</evidence>
<evidence type="ECO:0000256" key="4">
    <source>
        <dbReference type="ARBA" id="ARBA00022741"/>
    </source>
</evidence>
<evidence type="ECO:0000259" key="10">
    <source>
        <dbReference type="Pfam" id="PF23559"/>
    </source>
</evidence>
<organism evidence="13">
    <name type="scientific">Aegilops tauschii</name>
    <name type="common">Tausch's goatgrass</name>
    <name type="synonym">Aegilops squarrosa</name>
    <dbReference type="NCBI Taxonomy" id="37682"/>
    <lineage>
        <taxon>Eukaryota</taxon>
        <taxon>Viridiplantae</taxon>
        <taxon>Streptophyta</taxon>
        <taxon>Embryophyta</taxon>
        <taxon>Tracheophyta</taxon>
        <taxon>Spermatophyta</taxon>
        <taxon>Magnoliopsida</taxon>
        <taxon>Liliopsida</taxon>
        <taxon>Poales</taxon>
        <taxon>Poaceae</taxon>
        <taxon>BOP clade</taxon>
        <taxon>Pooideae</taxon>
        <taxon>Triticodae</taxon>
        <taxon>Triticeae</taxon>
        <taxon>Triticinae</taxon>
        <taxon>Aegilops</taxon>
    </lineage>
</organism>
<dbReference type="InterPro" id="IPR056789">
    <property type="entry name" value="LRR_R13L1-DRL21"/>
</dbReference>
<feature type="domain" description="R13L1/DRL21-like LRR repeat region" evidence="12">
    <location>
        <begin position="789"/>
        <end position="908"/>
    </location>
</feature>
<dbReference type="Gene3D" id="1.10.8.430">
    <property type="entry name" value="Helical domain of apoptotic protease-activating factors"/>
    <property type="match status" value="1"/>
</dbReference>
<evidence type="ECO:0000256" key="5">
    <source>
        <dbReference type="ARBA" id="ARBA00022821"/>
    </source>
</evidence>
<keyword evidence="2" id="KW-0433">Leucine-rich repeat</keyword>
<feature type="domain" description="NB-ARC" evidence="8">
    <location>
        <begin position="177"/>
        <end position="341"/>
    </location>
</feature>
<dbReference type="InterPro" id="IPR027417">
    <property type="entry name" value="P-loop_NTPase"/>
</dbReference>
<dbReference type="InterPro" id="IPR032675">
    <property type="entry name" value="LRR_dom_sf"/>
</dbReference>
<sequence length="1190" mass="133186">MAHVGGVIASAILAVVSKQIMSAIKGQIKLQWNFIMSAIKGQIKLQWNFVSDLQKMRSSLQTVEALLEDAERRSITDQAVRLWLGRLKDTMYEISDMIDDFEVNTEPATQKCCPPINVSKLKMANKMKNMREQLKGIAEDRIPFIFMQENAPSVPEIHDNRETTAAVTETQVAGRDNDKQEIMARLSGSITKEITILPIYGIGGIGKTTMAQLVFKDSHFKEYSRVWVYVSQKFDLNKIGNSIISQLSNCNSQHTDPQMVENNVQRLFSGKKILIILDDLWEMEAEKLERLKTMLELGEGSNVVAVVTTREEYIAQKIQTLEPYKLTPLGDDICWTIIKDKTSFDARTNNAQLELIGKDIAKKCGGMALAAQSIGYMLYSMKSVDQWVSVNNIFPKGHKISKEELVHQWIALGLVKPSKTFSDIQTSESYINHLLGMSFLEHPKSQVPWTSSAVAVDVGAEGGGDVVAEDGGEGLCGTGHGEGVDVDTFFLFFVAALVRALAAVVGFLAHLPSTGSSGGQPIVFASSEATMDVLTEFFIMHDLVYDLARSVVADEIDIESPTCRYAWLTDGRKLFNSSGTPLLKIRALHFHDPGDFQLHGDFSPAKCLRVLDLRRWCTRELPDSIGQLRQLRYLDASWYFRSLESIRIPKALGALTKLQYLNLSDRGTPIGLPEVISKLTELRYLNISSCRGYYSLDNPSANQSFIDCIGTLPNLEHLDLSRNDYGFSVPESFSSLKKLNLEKCTRISSLPENVGKLDIQNLFGLLKLGRQGFYVRADDSESSSSLVWLKHTNPDELSIVGLENVKSVEEARIIRLMEKHNIEKLTLNWREGVSSVGHMVLLTELVPPPSVKDLMIVGYKGVIFPHWLMPMSRYLPNLVSLALWNLPCSSLPRFAQLPNLRSIVLGNMYNLKEFDTSCPMGEDGANEFTLPKLEYLKLDNCPKLMIKPCPPRAVFMFISRGKNVLSSCGNCAASTVASSSSPPVSKLKVEYSELPLRQWRLLHHLPGLSDVSITHCDDLTISPQISQAFVSLESLSLESISLKCLPEWVGELPSLRQLSLIYMNCLQELDKNLKQLTQLQSLSLDMCNALTSLPQWLGELTLLKTLKIRTCESITSLPESILTNLQELRIQCCPQLDECFSTEAMDKYEVVQMAWSWFRVLAHVLFLRPWVDLGSNALMIFIYIFRSVGG</sequence>
<keyword evidence="5" id="KW-0611">Plant defense</keyword>
<dbReference type="Gene3D" id="1.20.5.4130">
    <property type="match status" value="1"/>
</dbReference>
<dbReference type="SUPFAM" id="SSF52540">
    <property type="entry name" value="P-loop containing nucleoside triphosphate hydrolases"/>
    <property type="match status" value="1"/>
</dbReference>
<comment type="similarity">
    <text evidence="1">Belongs to the disease resistance NB-LRR family.</text>
</comment>
<dbReference type="Pfam" id="PF23598">
    <property type="entry name" value="LRR_14"/>
    <property type="match status" value="1"/>
</dbReference>
<dbReference type="InterPro" id="IPR055414">
    <property type="entry name" value="LRR_R13L4/SHOC2-like"/>
</dbReference>
<dbReference type="InterPro" id="IPR002182">
    <property type="entry name" value="NB-ARC"/>
</dbReference>
<dbReference type="Pfam" id="PF00931">
    <property type="entry name" value="NB-ARC"/>
    <property type="match status" value="1"/>
</dbReference>
<dbReference type="GO" id="GO:0005524">
    <property type="term" value="F:ATP binding"/>
    <property type="evidence" value="ECO:0007669"/>
    <property type="project" value="UniProtKB-KW"/>
</dbReference>
<dbReference type="Pfam" id="PF23559">
    <property type="entry name" value="WHD_DRP"/>
    <property type="match status" value="1"/>
</dbReference>
<dbReference type="GO" id="GO:0006952">
    <property type="term" value="P:defense response"/>
    <property type="evidence" value="ECO:0007669"/>
    <property type="project" value="UniProtKB-KW"/>
</dbReference>
<feature type="domain" description="Disease resistance protein winged helix" evidence="10">
    <location>
        <begin position="393"/>
        <end position="443"/>
    </location>
</feature>
<name>R7VZY4_AEGTA</name>
<dbReference type="GO" id="GO:0043531">
    <property type="term" value="F:ADP binding"/>
    <property type="evidence" value="ECO:0007669"/>
    <property type="project" value="InterPro"/>
</dbReference>
<evidence type="ECO:0000259" key="8">
    <source>
        <dbReference type="Pfam" id="PF00931"/>
    </source>
</evidence>
<proteinExistence type="inferred from homology"/>
<dbReference type="InterPro" id="IPR042197">
    <property type="entry name" value="Apaf_helical"/>
</dbReference>